<keyword evidence="2" id="KW-0472">Membrane</keyword>
<evidence type="ECO:0000256" key="2">
    <source>
        <dbReference type="SAM" id="Phobius"/>
    </source>
</evidence>
<dbReference type="InterPro" id="IPR024399">
    <property type="entry name" value="DUF2628"/>
</dbReference>
<organism evidence="3 4">
    <name type="scientific">Acidovorax cavernicola</name>
    <dbReference type="NCBI Taxonomy" id="1675792"/>
    <lineage>
        <taxon>Bacteria</taxon>
        <taxon>Pseudomonadati</taxon>
        <taxon>Pseudomonadota</taxon>
        <taxon>Betaproteobacteria</taxon>
        <taxon>Burkholderiales</taxon>
        <taxon>Comamonadaceae</taxon>
        <taxon>Acidovorax</taxon>
    </lineage>
</organism>
<dbReference type="Proteomes" id="UP000265619">
    <property type="component" value="Unassembled WGS sequence"/>
</dbReference>
<evidence type="ECO:0000313" key="4">
    <source>
        <dbReference type="Proteomes" id="UP000265619"/>
    </source>
</evidence>
<keyword evidence="4" id="KW-1185">Reference proteome</keyword>
<accession>A0A9X8GVQ1</accession>
<proteinExistence type="inferred from homology"/>
<feature type="transmembrane region" description="Helical" evidence="2">
    <location>
        <begin position="104"/>
        <end position="123"/>
    </location>
</feature>
<evidence type="ECO:0000313" key="3">
    <source>
        <dbReference type="EMBL" id="RIX81956.1"/>
    </source>
</evidence>
<dbReference type="EMBL" id="QXMN01000008">
    <property type="protein sequence ID" value="RIX81956.1"/>
    <property type="molecule type" value="Genomic_DNA"/>
</dbReference>
<keyword evidence="2" id="KW-1133">Transmembrane helix</keyword>
<reference evidence="3 4" key="1">
    <citation type="submission" date="2018-09" db="EMBL/GenBank/DDBJ databases">
        <title>Acidovorax cavernicola nov. sp. isolated from Gruta de las Maravillas (Aracena, Spain).</title>
        <authorList>
            <person name="Jurado V."/>
            <person name="Gutierrez-Patricio S."/>
            <person name="Gonzalez-Pimentel J.L."/>
            <person name="Miller A.Z."/>
            <person name="Laiz L."/>
            <person name="Saiz-Jimenez C."/>
        </authorList>
    </citation>
    <scope>NUCLEOTIDE SEQUENCE [LARGE SCALE GENOMIC DNA]</scope>
    <source>
        <strain evidence="3 4">1011MAR4D40.2</strain>
    </source>
</reference>
<comment type="similarity">
    <text evidence="1">Belongs to the N-Me-Phe pilin family.</text>
</comment>
<keyword evidence="2" id="KW-0812">Transmembrane</keyword>
<name>A0A9X8GVQ1_9BURK</name>
<protein>
    <submittedName>
        <fullName evidence="3">DUF2628 domain-containing protein</fullName>
    </submittedName>
</protein>
<dbReference type="SUPFAM" id="SSF54523">
    <property type="entry name" value="Pili subunits"/>
    <property type="match status" value="1"/>
</dbReference>
<feature type="transmembrane region" description="Helical" evidence="2">
    <location>
        <begin position="129"/>
        <end position="148"/>
    </location>
</feature>
<feature type="transmembrane region" description="Helical" evidence="2">
    <location>
        <begin position="81"/>
        <end position="97"/>
    </location>
</feature>
<gene>
    <name evidence="3" type="ORF">D3H34_09275</name>
</gene>
<comment type="caution">
    <text evidence="3">The sequence shown here is derived from an EMBL/GenBank/DDBJ whole genome shotgun (WGS) entry which is preliminary data.</text>
</comment>
<dbReference type="Pfam" id="PF10947">
    <property type="entry name" value="DUF2628"/>
    <property type="match status" value="1"/>
</dbReference>
<dbReference type="InterPro" id="IPR045584">
    <property type="entry name" value="Pilin-like"/>
</dbReference>
<dbReference type="AlphaFoldDB" id="A0A9X8GVQ1"/>
<dbReference type="Pfam" id="PF00114">
    <property type="entry name" value="Pilin"/>
    <property type="match status" value="1"/>
</dbReference>
<evidence type="ECO:0000256" key="1">
    <source>
        <dbReference type="ARBA" id="ARBA00005233"/>
    </source>
</evidence>
<feature type="transmembrane region" description="Helical" evidence="2">
    <location>
        <begin position="187"/>
        <end position="212"/>
    </location>
</feature>
<dbReference type="InterPro" id="IPR001082">
    <property type="entry name" value="Pilin"/>
</dbReference>
<dbReference type="Gene3D" id="3.30.700.10">
    <property type="entry name" value="Glycoprotein, Type 4 Pilin"/>
    <property type="match status" value="1"/>
</dbReference>
<dbReference type="OrthoDB" id="8607132at2"/>
<dbReference type="GO" id="GO:0009289">
    <property type="term" value="C:pilus"/>
    <property type="evidence" value="ECO:0007669"/>
    <property type="project" value="InterPro"/>
</dbReference>
<sequence>MEGGTAGCTEFPQSGCMGELAVRIEPTLGSSSDWQALAPSSTTGNAAVDQASLYAAAIGPHNQGHYVAKFKAFDRTSSPHLGWHWPAFFLTVYWLLYRKLWWHALGYFAAPYVLLAMAAMLVPMVGADWAAMVGLGFFALLFVVPALLGDGIYYRRCRQLIEQARAESSDARTQLAYLSKEGGTSKVVAVLFYVLFVPALIGMLAAIALPAYQDYTVRARLHEALVQAKAASSAVESFYARNRRIPGDFAEADFSASPTPHVREMRVDTRSGIITVVMNTSVVAGRSLLLIPKATADGVVTWTCRSEDIPVHLLPRECR</sequence>
<dbReference type="GO" id="GO:0007155">
    <property type="term" value="P:cell adhesion"/>
    <property type="evidence" value="ECO:0007669"/>
    <property type="project" value="InterPro"/>
</dbReference>